<dbReference type="HAMAP" id="MF_00902">
    <property type="entry name" value="TatC"/>
    <property type="match status" value="1"/>
</dbReference>
<evidence type="ECO:0000256" key="5">
    <source>
        <dbReference type="HAMAP-Rule" id="MF_00902"/>
    </source>
</evidence>
<keyword evidence="4 5" id="KW-0472">Membrane</keyword>
<dbReference type="Proteomes" id="UP000435357">
    <property type="component" value="Unassembled WGS sequence"/>
</dbReference>
<dbReference type="PRINTS" id="PR01840">
    <property type="entry name" value="TATCFAMILY"/>
</dbReference>
<dbReference type="GO" id="GO:0009977">
    <property type="term" value="F:proton motive force dependent protein transmembrane transporter activity"/>
    <property type="evidence" value="ECO:0007669"/>
    <property type="project" value="TreeGrafter"/>
</dbReference>
<accession>A0A6N6M5M0</accession>
<evidence type="ECO:0000313" key="6">
    <source>
        <dbReference type="EMBL" id="KAB1063493.1"/>
    </source>
</evidence>
<evidence type="ECO:0000256" key="4">
    <source>
        <dbReference type="ARBA" id="ARBA00023136"/>
    </source>
</evidence>
<dbReference type="GO" id="GO:0065002">
    <property type="term" value="P:intracellular protein transmembrane transport"/>
    <property type="evidence" value="ECO:0007669"/>
    <property type="project" value="TreeGrafter"/>
</dbReference>
<keyword evidence="7" id="KW-1185">Reference proteome</keyword>
<feature type="transmembrane region" description="Helical" evidence="5">
    <location>
        <begin position="31"/>
        <end position="54"/>
    </location>
</feature>
<keyword evidence="5" id="KW-0653">Protein transport</keyword>
<comment type="similarity">
    <text evidence="5">Belongs to the TatC family.</text>
</comment>
<protein>
    <recommendedName>
        <fullName evidence="5">Sec-independent protein translocase protein TatC</fullName>
    </recommendedName>
</protein>
<feature type="transmembrane region" description="Helical" evidence="5">
    <location>
        <begin position="105"/>
        <end position="126"/>
    </location>
</feature>
<keyword evidence="5" id="KW-1003">Cell membrane</keyword>
<dbReference type="AlphaFoldDB" id="A0A6N6M5M0"/>
<dbReference type="Pfam" id="PF00902">
    <property type="entry name" value="TatC"/>
    <property type="match status" value="1"/>
</dbReference>
<feature type="transmembrane region" description="Helical" evidence="5">
    <location>
        <begin position="229"/>
        <end position="245"/>
    </location>
</feature>
<comment type="subcellular location">
    <subcellularLocation>
        <location evidence="5">Cell membrane</location>
        <topology evidence="5">Multi-pass membrane protein</topology>
    </subcellularLocation>
    <subcellularLocation>
        <location evidence="1">Membrane</location>
        <topology evidence="1">Multi-pass membrane protein</topology>
    </subcellularLocation>
</comment>
<keyword evidence="5" id="KW-0811">Translocation</keyword>
<dbReference type="NCBIfam" id="TIGR00945">
    <property type="entry name" value="tatC"/>
    <property type="match status" value="1"/>
</dbReference>
<feature type="transmembrane region" description="Helical" evidence="5">
    <location>
        <begin position="251"/>
        <end position="274"/>
    </location>
</feature>
<comment type="subunit">
    <text evidence="5">Forms a complex with TatA.</text>
</comment>
<evidence type="ECO:0000313" key="7">
    <source>
        <dbReference type="Proteomes" id="UP000435357"/>
    </source>
</evidence>
<keyword evidence="5" id="KW-0813">Transport</keyword>
<evidence type="ECO:0000256" key="2">
    <source>
        <dbReference type="ARBA" id="ARBA00022692"/>
    </source>
</evidence>
<dbReference type="OrthoDB" id="9777044at2"/>
<dbReference type="EMBL" id="WACR01000008">
    <property type="protein sequence ID" value="KAB1063493.1"/>
    <property type="molecule type" value="Genomic_DNA"/>
</dbReference>
<comment type="function">
    <text evidence="5">Part of the twin-arginine translocation (Tat) system that transports large folded proteins containing a characteristic twin-arginine motif in their signal peptide across membranes.</text>
</comment>
<feature type="transmembrane region" description="Helical" evidence="5">
    <location>
        <begin position="147"/>
        <end position="171"/>
    </location>
</feature>
<dbReference type="GO" id="GO:0033281">
    <property type="term" value="C:TAT protein transport complex"/>
    <property type="evidence" value="ECO:0007669"/>
    <property type="project" value="UniProtKB-UniRule"/>
</dbReference>
<name>A0A6N6M5M0_9FLAO</name>
<evidence type="ECO:0000256" key="1">
    <source>
        <dbReference type="ARBA" id="ARBA00004141"/>
    </source>
</evidence>
<keyword evidence="3 5" id="KW-1133">Transmembrane helix</keyword>
<dbReference type="PANTHER" id="PTHR30371">
    <property type="entry name" value="SEC-INDEPENDENT PROTEIN TRANSLOCASE PROTEIN TATC"/>
    <property type="match status" value="1"/>
</dbReference>
<evidence type="ECO:0000256" key="3">
    <source>
        <dbReference type="ARBA" id="ARBA00022989"/>
    </source>
</evidence>
<proteinExistence type="inferred from homology"/>
<dbReference type="RefSeq" id="WP_151168999.1">
    <property type="nucleotide sequence ID" value="NZ_WACR01000008.1"/>
</dbReference>
<reference evidence="6 7" key="1">
    <citation type="submission" date="2019-09" db="EMBL/GenBank/DDBJ databases">
        <title>Genomes of Cryomorphaceae.</title>
        <authorList>
            <person name="Bowman J.P."/>
        </authorList>
    </citation>
    <scope>NUCLEOTIDE SEQUENCE [LARGE SCALE GENOMIC DNA]</scope>
    <source>
        <strain evidence="6 7">KCTC 52047</strain>
    </source>
</reference>
<keyword evidence="2 5" id="KW-0812">Transmembrane</keyword>
<dbReference type="PANTHER" id="PTHR30371:SF0">
    <property type="entry name" value="SEC-INDEPENDENT PROTEIN TRANSLOCASE PROTEIN TATC, CHLOROPLASTIC-RELATED"/>
    <property type="match status" value="1"/>
</dbReference>
<dbReference type="InterPro" id="IPR002033">
    <property type="entry name" value="TatC"/>
</dbReference>
<comment type="caution">
    <text evidence="6">The sequence shown here is derived from an EMBL/GenBank/DDBJ whole genome shotgun (WGS) entry which is preliminary data.</text>
</comment>
<organism evidence="6 7">
    <name type="scientific">Salibacter halophilus</name>
    <dbReference type="NCBI Taxonomy" id="1803916"/>
    <lineage>
        <taxon>Bacteria</taxon>
        <taxon>Pseudomonadati</taxon>
        <taxon>Bacteroidota</taxon>
        <taxon>Flavobacteriia</taxon>
        <taxon>Flavobacteriales</taxon>
        <taxon>Salibacteraceae</taxon>
        <taxon>Salibacter</taxon>
    </lineage>
</organism>
<sequence length="285" mass="32389">MAKKLPQHEESEMSFLDHLEELRWHLVRGSAAIIIGAILVFANKSLIFDGIIFAPKSPEFWTFQKLCSFSNWLNTSLPQLFSDPDFLCIGQNIPKLQNISMTGQFTSHILVSIVAGLVIAFPYLIWELWRFIKPGLQPSERKMTRGLVFFTSLLFFTGVLFGYYVIAPLSINFLSTYSVSEAVQTIPTLRTYITTVTTVVLASGVLFELPILVYFLTKIGLITPQFLRKYRRHFIVIALIIAAIITPPDLFSQILVCLPLMILYEISILLSIYITKKEAKKERAS</sequence>
<gene>
    <name evidence="5 6" type="primary">tatC</name>
    <name evidence="6" type="ORF">F3059_10525</name>
</gene>
<feature type="transmembrane region" description="Helical" evidence="5">
    <location>
        <begin position="191"/>
        <end position="217"/>
    </location>
</feature>
<dbReference type="GO" id="GO:0043953">
    <property type="term" value="P:protein transport by the Tat complex"/>
    <property type="evidence" value="ECO:0007669"/>
    <property type="project" value="UniProtKB-UniRule"/>
</dbReference>